<dbReference type="InterPro" id="IPR038508">
    <property type="entry name" value="ArfGAP_dom_sf"/>
</dbReference>
<dbReference type="Gene3D" id="1.10.8.10">
    <property type="entry name" value="DNA helicase RuvA subunit, C-terminal domain"/>
    <property type="match status" value="1"/>
</dbReference>
<keyword evidence="1" id="KW-0863">Zinc-finger</keyword>
<dbReference type="PRINTS" id="PR00405">
    <property type="entry name" value="REVINTRACTNG"/>
</dbReference>
<dbReference type="Pfam" id="PF01412">
    <property type="entry name" value="ArfGap"/>
    <property type="match status" value="1"/>
</dbReference>
<dbReference type="SMART" id="SM00105">
    <property type="entry name" value="ArfGap"/>
    <property type="match status" value="1"/>
</dbReference>
<dbReference type="PANTHER" id="PTHR45705">
    <property type="entry name" value="FI20236P1"/>
    <property type="match status" value="1"/>
</dbReference>
<dbReference type="InterPro" id="IPR009060">
    <property type="entry name" value="UBA-like_sf"/>
</dbReference>
<evidence type="ECO:0000313" key="6">
    <source>
        <dbReference type="Proteomes" id="UP000799776"/>
    </source>
</evidence>
<dbReference type="GO" id="GO:0005096">
    <property type="term" value="F:GTPase activator activity"/>
    <property type="evidence" value="ECO:0007669"/>
    <property type="project" value="InterPro"/>
</dbReference>
<evidence type="ECO:0000259" key="3">
    <source>
        <dbReference type="PROSITE" id="PS50030"/>
    </source>
</evidence>
<feature type="region of interest" description="Disordered" evidence="2">
    <location>
        <begin position="131"/>
        <end position="200"/>
    </location>
</feature>
<dbReference type="InterPro" id="IPR015940">
    <property type="entry name" value="UBA"/>
</dbReference>
<comment type="caution">
    <text evidence="5">The sequence shown here is derived from an EMBL/GenBank/DDBJ whole genome shotgun (WGS) entry which is preliminary data.</text>
</comment>
<dbReference type="SUPFAM" id="SSF57863">
    <property type="entry name" value="ArfGap/RecO-like zinc finger"/>
    <property type="match status" value="1"/>
</dbReference>
<keyword evidence="6" id="KW-1185">Reference proteome</keyword>
<dbReference type="InterPro" id="IPR037278">
    <property type="entry name" value="ARFGAP/RecO"/>
</dbReference>
<gene>
    <name evidence="5" type="ORF">K490DRAFT_23817</name>
</gene>
<feature type="compositionally biased region" description="Polar residues" evidence="2">
    <location>
        <begin position="269"/>
        <end position="290"/>
    </location>
</feature>
<feature type="region of interest" description="Disordered" evidence="2">
    <location>
        <begin position="260"/>
        <end position="337"/>
    </location>
</feature>
<evidence type="ECO:0000256" key="2">
    <source>
        <dbReference type="SAM" id="MobiDB-lite"/>
    </source>
</evidence>
<dbReference type="PROSITE" id="PS50115">
    <property type="entry name" value="ARFGAP"/>
    <property type="match status" value="1"/>
</dbReference>
<dbReference type="Proteomes" id="UP000799776">
    <property type="component" value="Unassembled WGS sequence"/>
</dbReference>
<evidence type="ECO:0000256" key="1">
    <source>
        <dbReference type="PROSITE-ProRule" id="PRU00288"/>
    </source>
</evidence>
<feature type="domain" description="Arf-GAP" evidence="4">
    <location>
        <begin position="15"/>
        <end position="130"/>
    </location>
</feature>
<dbReference type="AlphaFoldDB" id="A0A9P4HQN7"/>
<protein>
    <submittedName>
        <fullName evidence="5">ArfGap-domain-containing protein</fullName>
    </submittedName>
</protein>
<feature type="compositionally biased region" description="Low complexity" evidence="2">
    <location>
        <begin position="309"/>
        <end position="337"/>
    </location>
</feature>
<sequence length="337" mass="37116">MASALNKRQQARNERSLQDLIKSVPGNDRCADCGARNPGWASWSLGIFLCMRCATLHRKLGTHISKVKSLSMDSWNNEQVDNMKKIGNANSNRSFNPKNTKPSIPIDVDEVDGAMERFIRQKYEHRAFSVDTGLGPRQNTGSNSSMEDRPPPLPPKPGKRFGFGLRASSSTFPMSKPDPISPPASPGMRSYAQDSPPRVNKASRVFGHSVRGKADDSFETKLDTLREMGFQDVQRNVTVLKGLNGNLDRAVETLIKLGEGGKSDRIPSRAQTPASSTSDNVNGITINRTRPTAGPAGQSTNPFDALDSQQPQQQPQQQQQQQQGQMQGQMQNPYQQQ</sequence>
<keyword evidence="1" id="KW-0479">Metal-binding</keyword>
<dbReference type="FunFam" id="1.10.220.150:FF:000026">
    <property type="entry name" value="GTPase activating protein for Arf, putative"/>
    <property type="match status" value="1"/>
</dbReference>
<feature type="compositionally biased region" description="Polar residues" evidence="2">
    <location>
        <begin position="88"/>
        <end position="102"/>
    </location>
</feature>
<dbReference type="GO" id="GO:0008270">
    <property type="term" value="F:zinc ion binding"/>
    <property type="evidence" value="ECO:0007669"/>
    <property type="project" value="UniProtKB-KW"/>
</dbReference>
<dbReference type="InterPro" id="IPR051718">
    <property type="entry name" value="ARF_GTPase-activating"/>
</dbReference>
<dbReference type="SMART" id="SM00165">
    <property type="entry name" value="UBA"/>
    <property type="match status" value="1"/>
</dbReference>
<name>A0A9P4HQN7_9PEZI</name>
<feature type="non-terminal residue" evidence="5">
    <location>
        <position position="337"/>
    </location>
</feature>
<organism evidence="5 6">
    <name type="scientific">Saccharata proteae CBS 121410</name>
    <dbReference type="NCBI Taxonomy" id="1314787"/>
    <lineage>
        <taxon>Eukaryota</taxon>
        <taxon>Fungi</taxon>
        <taxon>Dikarya</taxon>
        <taxon>Ascomycota</taxon>
        <taxon>Pezizomycotina</taxon>
        <taxon>Dothideomycetes</taxon>
        <taxon>Dothideomycetes incertae sedis</taxon>
        <taxon>Botryosphaeriales</taxon>
        <taxon>Saccharataceae</taxon>
        <taxon>Saccharata</taxon>
    </lineage>
</organism>
<reference evidence="5" key="1">
    <citation type="journal article" date="2020" name="Stud. Mycol.">
        <title>101 Dothideomycetes genomes: a test case for predicting lifestyles and emergence of pathogens.</title>
        <authorList>
            <person name="Haridas S."/>
            <person name="Albert R."/>
            <person name="Binder M."/>
            <person name="Bloem J."/>
            <person name="Labutti K."/>
            <person name="Salamov A."/>
            <person name="Andreopoulos B."/>
            <person name="Baker S."/>
            <person name="Barry K."/>
            <person name="Bills G."/>
            <person name="Bluhm B."/>
            <person name="Cannon C."/>
            <person name="Castanera R."/>
            <person name="Culley D."/>
            <person name="Daum C."/>
            <person name="Ezra D."/>
            <person name="Gonzalez J."/>
            <person name="Henrissat B."/>
            <person name="Kuo A."/>
            <person name="Liang C."/>
            <person name="Lipzen A."/>
            <person name="Lutzoni F."/>
            <person name="Magnuson J."/>
            <person name="Mondo S."/>
            <person name="Nolan M."/>
            <person name="Ohm R."/>
            <person name="Pangilinan J."/>
            <person name="Park H.-J."/>
            <person name="Ramirez L."/>
            <person name="Alfaro M."/>
            <person name="Sun H."/>
            <person name="Tritt A."/>
            <person name="Yoshinaga Y."/>
            <person name="Zwiers L.-H."/>
            <person name="Turgeon B."/>
            <person name="Goodwin S."/>
            <person name="Spatafora J."/>
            <person name="Crous P."/>
            <person name="Grigoriev I."/>
        </authorList>
    </citation>
    <scope>NUCLEOTIDE SEQUENCE</scope>
    <source>
        <strain evidence="5">CBS 121410</strain>
    </source>
</reference>
<keyword evidence="1" id="KW-0862">Zinc</keyword>
<dbReference type="GO" id="GO:0005737">
    <property type="term" value="C:cytoplasm"/>
    <property type="evidence" value="ECO:0007669"/>
    <property type="project" value="TreeGrafter"/>
</dbReference>
<dbReference type="Gene3D" id="1.10.220.150">
    <property type="entry name" value="Arf GTPase activating protein"/>
    <property type="match status" value="1"/>
</dbReference>
<dbReference type="EMBL" id="ML978744">
    <property type="protein sequence ID" value="KAF2084214.1"/>
    <property type="molecule type" value="Genomic_DNA"/>
</dbReference>
<evidence type="ECO:0000313" key="5">
    <source>
        <dbReference type="EMBL" id="KAF2084214.1"/>
    </source>
</evidence>
<proteinExistence type="predicted"/>
<dbReference type="CDD" id="cd08204">
    <property type="entry name" value="ArfGap"/>
    <property type="match status" value="1"/>
</dbReference>
<dbReference type="PANTHER" id="PTHR45705:SF7">
    <property type="entry name" value="ACTIVATING PROTEIN FOR ARF, PUTATIVE (AFU_ORTHOLOGUE AFUA_4G09120)-RELATED"/>
    <property type="match status" value="1"/>
</dbReference>
<dbReference type="InterPro" id="IPR001164">
    <property type="entry name" value="ArfGAP_dom"/>
</dbReference>
<evidence type="ECO:0000259" key="4">
    <source>
        <dbReference type="PROSITE" id="PS50115"/>
    </source>
</evidence>
<dbReference type="OrthoDB" id="10266696at2759"/>
<feature type="domain" description="UBA" evidence="3">
    <location>
        <begin position="213"/>
        <end position="257"/>
    </location>
</feature>
<dbReference type="SUPFAM" id="SSF46934">
    <property type="entry name" value="UBA-like"/>
    <property type="match status" value="1"/>
</dbReference>
<dbReference type="PROSITE" id="PS50030">
    <property type="entry name" value="UBA"/>
    <property type="match status" value="1"/>
</dbReference>
<feature type="region of interest" description="Disordered" evidence="2">
    <location>
        <begin position="87"/>
        <end position="106"/>
    </location>
</feature>
<accession>A0A9P4HQN7</accession>